<dbReference type="Proteomes" id="UP000027821">
    <property type="component" value="Unassembled WGS sequence"/>
</dbReference>
<dbReference type="STRING" id="1048983.EL17_01690"/>
<feature type="chain" id="PRO_5001697875" description="DUF4369 domain-containing protein" evidence="1">
    <location>
        <begin position="20"/>
        <end position="229"/>
    </location>
</feature>
<accession>A0A074L612</accession>
<gene>
    <name evidence="2" type="ORF">EL17_01690</name>
</gene>
<evidence type="ECO:0000313" key="3">
    <source>
        <dbReference type="Proteomes" id="UP000027821"/>
    </source>
</evidence>
<keyword evidence="3" id="KW-1185">Reference proteome</keyword>
<protein>
    <recommendedName>
        <fullName evidence="4">DUF4369 domain-containing protein</fullName>
    </recommendedName>
</protein>
<organism evidence="2 3">
    <name type="scientific">Anditalea andensis</name>
    <dbReference type="NCBI Taxonomy" id="1048983"/>
    <lineage>
        <taxon>Bacteria</taxon>
        <taxon>Pseudomonadati</taxon>
        <taxon>Bacteroidota</taxon>
        <taxon>Cytophagia</taxon>
        <taxon>Cytophagales</taxon>
        <taxon>Cytophagaceae</taxon>
        <taxon>Anditalea</taxon>
    </lineage>
</organism>
<proteinExistence type="predicted"/>
<evidence type="ECO:0008006" key="4">
    <source>
        <dbReference type="Google" id="ProtNLM"/>
    </source>
</evidence>
<comment type="caution">
    <text evidence="2">The sequence shown here is derived from an EMBL/GenBank/DDBJ whole genome shotgun (WGS) entry which is preliminary data.</text>
</comment>
<evidence type="ECO:0000256" key="1">
    <source>
        <dbReference type="SAM" id="SignalP"/>
    </source>
</evidence>
<dbReference type="EMBL" id="JMIH01000013">
    <property type="protein sequence ID" value="KEO75278.1"/>
    <property type="molecule type" value="Genomic_DNA"/>
</dbReference>
<feature type="signal peptide" evidence="1">
    <location>
        <begin position="1"/>
        <end position="19"/>
    </location>
</feature>
<sequence length="229" mass="26046">MMKLILVLWASILVIPAVAQSDPHNINLFQNFGDSRNLYIGLMPKSSGTKGTPFIFDEMPKGDLIMANGKIHEGVYINILPDKAEIFIRSDEAEDAKVIIMDNKRVGKIIFNTEERTFMPLVVEDKNQIAEIIYEGDQKKLIALHEKKFNKAEVGGAYNSGPKYDTYQHIVRYFMINPSGEEEIKNNKTGLKTLGKDNWKTLQQFVKDNNLDMGEPADLRKIYIHALDL</sequence>
<name>A0A074L612_9BACT</name>
<keyword evidence="1" id="KW-0732">Signal</keyword>
<reference evidence="2 3" key="1">
    <citation type="submission" date="2014-04" db="EMBL/GenBank/DDBJ databases">
        <title>Characterization and application of a salt tolerant electro-active bacterium.</title>
        <authorList>
            <person name="Yang L."/>
            <person name="Wei S."/>
            <person name="Tay Q.X.M."/>
        </authorList>
    </citation>
    <scope>NUCLEOTIDE SEQUENCE [LARGE SCALE GENOMIC DNA]</scope>
    <source>
        <strain evidence="2 3">LY1</strain>
    </source>
</reference>
<evidence type="ECO:0000313" key="2">
    <source>
        <dbReference type="EMBL" id="KEO75278.1"/>
    </source>
</evidence>
<dbReference type="AlphaFoldDB" id="A0A074L612"/>
<dbReference type="RefSeq" id="WP_164674932.1">
    <property type="nucleotide sequence ID" value="NZ_JMIH01000013.1"/>
</dbReference>